<dbReference type="PANTHER" id="PTHR46663:SF2">
    <property type="entry name" value="GGDEF DOMAIN-CONTAINING PROTEIN"/>
    <property type="match status" value="1"/>
</dbReference>
<evidence type="ECO:0000313" key="4">
    <source>
        <dbReference type="Proteomes" id="UP001597018"/>
    </source>
</evidence>
<dbReference type="EC" id="2.7.7.65" evidence="3"/>
<dbReference type="CDD" id="cd01949">
    <property type="entry name" value="GGDEF"/>
    <property type="match status" value="1"/>
</dbReference>
<keyword evidence="3" id="KW-0548">Nucleotidyltransferase</keyword>
<dbReference type="PROSITE" id="PS50887">
    <property type="entry name" value="GGDEF"/>
    <property type="match status" value="1"/>
</dbReference>
<dbReference type="EMBL" id="JBHTIW010000002">
    <property type="protein sequence ID" value="MFD0919062.1"/>
    <property type="molecule type" value="Genomic_DNA"/>
</dbReference>
<evidence type="ECO:0000313" key="3">
    <source>
        <dbReference type="EMBL" id="MFD0919062.1"/>
    </source>
</evidence>
<evidence type="ECO:0000256" key="1">
    <source>
        <dbReference type="SAM" id="MobiDB-lite"/>
    </source>
</evidence>
<dbReference type="Gene3D" id="3.30.70.270">
    <property type="match status" value="1"/>
</dbReference>
<evidence type="ECO:0000259" key="2">
    <source>
        <dbReference type="PROSITE" id="PS50887"/>
    </source>
</evidence>
<sequence>MIVTLGFAIAAAGASAYAAHLRRRLRTDQLTGLGNRLALHEAVARCRRRRVAVLLLDLDGFKPINDTFGHRCGDAVLVEVARRLRAHQRCGRLAVRLSGDEFAFWISDATDDREVERLRRDIARSIATPMTVEGQVLRVSASIGAAVTDGRPARLDALLETADKAMYRDKARRSAHHRLPVPDARRSVRRREVVA</sequence>
<feature type="compositionally biased region" description="Basic residues" evidence="1">
    <location>
        <begin position="170"/>
        <end position="179"/>
    </location>
</feature>
<feature type="compositionally biased region" description="Basic and acidic residues" evidence="1">
    <location>
        <begin position="183"/>
        <end position="195"/>
    </location>
</feature>
<dbReference type="InterPro" id="IPR000160">
    <property type="entry name" value="GGDEF_dom"/>
</dbReference>
<dbReference type="InterPro" id="IPR043128">
    <property type="entry name" value="Rev_trsase/Diguanyl_cyclase"/>
</dbReference>
<feature type="domain" description="GGDEF" evidence="2">
    <location>
        <begin position="49"/>
        <end position="184"/>
    </location>
</feature>
<keyword evidence="3" id="KW-0808">Transferase</keyword>
<protein>
    <submittedName>
        <fullName evidence="3">GGDEF domain-containing protein</fullName>
        <ecNumber evidence="3">2.7.7.65</ecNumber>
    </submittedName>
</protein>
<name>A0ABW3FS16_9PSEU</name>
<dbReference type="InterPro" id="IPR029787">
    <property type="entry name" value="Nucleotide_cyclase"/>
</dbReference>
<reference evidence="4" key="1">
    <citation type="journal article" date="2019" name="Int. J. Syst. Evol. Microbiol.">
        <title>The Global Catalogue of Microorganisms (GCM) 10K type strain sequencing project: providing services to taxonomists for standard genome sequencing and annotation.</title>
        <authorList>
            <consortium name="The Broad Institute Genomics Platform"/>
            <consortium name="The Broad Institute Genome Sequencing Center for Infectious Disease"/>
            <person name="Wu L."/>
            <person name="Ma J."/>
        </authorList>
    </citation>
    <scope>NUCLEOTIDE SEQUENCE [LARGE SCALE GENOMIC DNA]</scope>
    <source>
        <strain evidence="4">CCUG 56401</strain>
    </source>
</reference>
<dbReference type="SMART" id="SM00267">
    <property type="entry name" value="GGDEF"/>
    <property type="match status" value="1"/>
</dbReference>
<dbReference type="PANTHER" id="PTHR46663">
    <property type="entry name" value="DIGUANYLATE CYCLASE DGCT-RELATED"/>
    <property type="match status" value="1"/>
</dbReference>
<dbReference type="InterPro" id="IPR052163">
    <property type="entry name" value="DGC-Regulatory_Protein"/>
</dbReference>
<dbReference type="SUPFAM" id="SSF55073">
    <property type="entry name" value="Nucleotide cyclase"/>
    <property type="match status" value="1"/>
</dbReference>
<accession>A0ABW3FS16</accession>
<dbReference type="NCBIfam" id="TIGR00254">
    <property type="entry name" value="GGDEF"/>
    <property type="match status" value="1"/>
</dbReference>
<feature type="region of interest" description="Disordered" evidence="1">
    <location>
        <begin position="169"/>
        <end position="195"/>
    </location>
</feature>
<dbReference type="Proteomes" id="UP001597018">
    <property type="component" value="Unassembled WGS sequence"/>
</dbReference>
<organism evidence="3 4">
    <name type="scientific">Saccharopolyspora rosea</name>
    <dbReference type="NCBI Taxonomy" id="524884"/>
    <lineage>
        <taxon>Bacteria</taxon>
        <taxon>Bacillati</taxon>
        <taxon>Actinomycetota</taxon>
        <taxon>Actinomycetes</taxon>
        <taxon>Pseudonocardiales</taxon>
        <taxon>Pseudonocardiaceae</taxon>
        <taxon>Saccharopolyspora</taxon>
    </lineage>
</organism>
<dbReference type="RefSeq" id="WP_263251663.1">
    <property type="nucleotide sequence ID" value="NZ_BAABLT010000033.1"/>
</dbReference>
<dbReference type="Pfam" id="PF00990">
    <property type="entry name" value="GGDEF"/>
    <property type="match status" value="1"/>
</dbReference>
<keyword evidence="4" id="KW-1185">Reference proteome</keyword>
<dbReference type="GO" id="GO:0052621">
    <property type="term" value="F:diguanylate cyclase activity"/>
    <property type="evidence" value="ECO:0007669"/>
    <property type="project" value="UniProtKB-EC"/>
</dbReference>
<gene>
    <name evidence="3" type="ORF">ACFQ16_04825</name>
</gene>
<comment type="caution">
    <text evidence="3">The sequence shown here is derived from an EMBL/GenBank/DDBJ whole genome shotgun (WGS) entry which is preliminary data.</text>
</comment>
<proteinExistence type="predicted"/>